<feature type="region of interest" description="Disordered" evidence="2">
    <location>
        <begin position="798"/>
        <end position="823"/>
    </location>
</feature>
<organism evidence="5 6">
    <name type="scientific">Polyplosphaeria fusca</name>
    <dbReference type="NCBI Taxonomy" id="682080"/>
    <lineage>
        <taxon>Eukaryota</taxon>
        <taxon>Fungi</taxon>
        <taxon>Dikarya</taxon>
        <taxon>Ascomycota</taxon>
        <taxon>Pezizomycotina</taxon>
        <taxon>Dothideomycetes</taxon>
        <taxon>Pleosporomycetidae</taxon>
        <taxon>Pleosporales</taxon>
        <taxon>Tetraplosphaeriaceae</taxon>
        <taxon>Polyplosphaeria</taxon>
    </lineage>
</organism>
<feature type="transmembrane region" description="Helical" evidence="3">
    <location>
        <begin position="25"/>
        <end position="48"/>
    </location>
</feature>
<feature type="compositionally biased region" description="Basic and acidic residues" evidence="2">
    <location>
        <begin position="937"/>
        <end position="988"/>
    </location>
</feature>
<dbReference type="PROSITE" id="PS50853">
    <property type="entry name" value="FN3"/>
    <property type="match status" value="1"/>
</dbReference>
<dbReference type="Pfam" id="PF00041">
    <property type="entry name" value="fn3"/>
    <property type="match status" value="1"/>
</dbReference>
<feature type="region of interest" description="Disordered" evidence="2">
    <location>
        <begin position="575"/>
        <end position="746"/>
    </location>
</feature>
<accession>A0A9P4QXG0</accession>
<dbReference type="OrthoDB" id="5572782at2759"/>
<evidence type="ECO:0000259" key="4">
    <source>
        <dbReference type="PROSITE" id="PS50853"/>
    </source>
</evidence>
<dbReference type="SUPFAM" id="SSF49265">
    <property type="entry name" value="Fibronectin type III"/>
    <property type="match status" value="1"/>
</dbReference>
<name>A0A9P4QXG0_9PLEO</name>
<dbReference type="AlphaFoldDB" id="A0A9P4QXG0"/>
<evidence type="ECO:0000313" key="5">
    <source>
        <dbReference type="EMBL" id="KAF2732696.1"/>
    </source>
</evidence>
<feature type="domain" description="Fibronectin type-III" evidence="4">
    <location>
        <begin position="69"/>
        <end position="157"/>
    </location>
</feature>
<gene>
    <name evidence="5" type="ORF">EJ04DRAFT_578222</name>
</gene>
<dbReference type="InterPro" id="IPR036116">
    <property type="entry name" value="FN3_sf"/>
</dbReference>
<dbReference type="InterPro" id="IPR013783">
    <property type="entry name" value="Ig-like_fold"/>
</dbReference>
<feature type="region of interest" description="Disordered" evidence="2">
    <location>
        <begin position="487"/>
        <end position="516"/>
    </location>
</feature>
<comment type="caution">
    <text evidence="5">The sequence shown here is derived from an EMBL/GenBank/DDBJ whole genome shotgun (WGS) entry which is preliminary data.</text>
</comment>
<feature type="compositionally biased region" description="Polar residues" evidence="2">
    <location>
        <begin position="226"/>
        <end position="247"/>
    </location>
</feature>
<feature type="transmembrane region" description="Helical" evidence="3">
    <location>
        <begin position="60"/>
        <end position="80"/>
    </location>
</feature>
<keyword evidence="3" id="KW-0472">Membrane</keyword>
<dbReference type="InterPro" id="IPR003961">
    <property type="entry name" value="FN3_dom"/>
</dbReference>
<feature type="region of interest" description="Disordered" evidence="2">
    <location>
        <begin position="201"/>
        <end position="247"/>
    </location>
</feature>
<evidence type="ECO:0000313" key="6">
    <source>
        <dbReference type="Proteomes" id="UP000799444"/>
    </source>
</evidence>
<keyword evidence="6" id="KW-1185">Reference proteome</keyword>
<dbReference type="CDD" id="cd00063">
    <property type="entry name" value="FN3"/>
    <property type="match status" value="1"/>
</dbReference>
<dbReference type="SMART" id="SM00060">
    <property type="entry name" value="FN3"/>
    <property type="match status" value="1"/>
</dbReference>
<dbReference type="EMBL" id="ML996173">
    <property type="protein sequence ID" value="KAF2732696.1"/>
    <property type="molecule type" value="Genomic_DNA"/>
</dbReference>
<feature type="compositionally biased region" description="Polar residues" evidence="2">
    <location>
        <begin position="1030"/>
        <end position="1075"/>
    </location>
</feature>
<feature type="compositionally biased region" description="Low complexity" evidence="2">
    <location>
        <begin position="635"/>
        <end position="652"/>
    </location>
</feature>
<feature type="coiled-coil region" evidence="1">
    <location>
        <begin position="248"/>
        <end position="349"/>
    </location>
</feature>
<dbReference type="Gene3D" id="2.60.40.10">
    <property type="entry name" value="Immunoglobulins"/>
    <property type="match status" value="1"/>
</dbReference>
<feature type="compositionally biased region" description="Polar residues" evidence="2">
    <location>
        <begin position="883"/>
        <end position="905"/>
    </location>
</feature>
<evidence type="ECO:0000256" key="1">
    <source>
        <dbReference type="SAM" id="Coils"/>
    </source>
</evidence>
<feature type="compositionally biased region" description="Basic and acidic residues" evidence="2">
    <location>
        <begin position="997"/>
        <end position="1013"/>
    </location>
</feature>
<feature type="compositionally biased region" description="Polar residues" evidence="2">
    <location>
        <begin position="687"/>
        <end position="712"/>
    </location>
</feature>
<reference evidence="5" key="1">
    <citation type="journal article" date="2020" name="Stud. Mycol.">
        <title>101 Dothideomycetes genomes: a test case for predicting lifestyles and emergence of pathogens.</title>
        <authorList>
            <person name="Haridas S."/>
            <person name="Albert R."/>
            <person name="Binder M."/>
            <person name="Bloem J."/>
            <person name="Labutti K."/>
            <person name="Salamov A."/>
            <person name="Andreopoulos B."/>
            <person name="Baker S."/>
            <person name="Barry K."/>
            <person name="Bills G."/>
            <person name="Bluhm B."/>
            <person name="Cannon C."/>
            <person name="Castanera R."/>
            <person name="Culley D."/>
            <person name="Daum C."/>
            <person name="Ezra D."/>
            <person name="Gonzalez J."/>
            <person name="Henrissat B."/>
            <person name="Kuo A."/>
            <person name="Liang C."/>
            <person name="Lipzen A."/>
            <person name="Lutzoni F."/>
            <person name="Magnuson J."/>
            <person name="Mondo S."/>
            <person name="Nolan M."/>
            <person name="Ohm R."/>
            <person name="Pangilinan J."/>
            <person name="Park H.-J."/>
            <person name="Ramirez L."/>
            <person name="Alfaro M."/>
            <person name="Sun H."/>
            <person name="Tritt A."/>
            <person name="Yoshinaga Y."/>
            <person name="Zwiers L.-H."/>
            <person name="Turgeon B."/>
            <person name="Goodwin S."/>
            <person name="Spatafora J."/>
            <person name="Crous P."/>
            <person name="Grigoriev I."/>
        </authorList>
    </citation>
    <scope>NUCLEOTIDE SEQUENCE</scope>
    <source>
        <strain evidence="5">CBS 125425</strain>
    </source>
</reference>
<evidence type="ECO:0000256" key="3">
    <source>
        <dbReference type="SAM" id="Phobius"/>
    </source>
</evidence>
<evidence type="ECO:0000256" key="2">
    <source>
        <dbReference type="SAM" id="MobiDB-lite"/>
    </source>
</evidence>
<feature type="coiled-coil region" evidence="1">
    <location>
        <begin position="375"/>
        <end position="423"/>
    </location>
</feature>
<keyword evidence="3" id="KW-0812">Transmembrane</keyword>
<sequence>MLPEPHNALYRYLSSPHVARYNMEALVYLSSGWLKTFCVLSALFWLAFRGYQVLSKPVEELVALLGLEVPVAPIVSLAGIKADGVLIHWKPPDGRASVLKYVIRINGIDIGDVSPQETSVTIENLQPDHHYVIRIVTLNSANFQAPSNPVRLKTLPTSSGLFYNTGQTKDISDGTEDDEYTPTPVIRPNKNLVDIIIPPQAAPAMAREHSNSTTRTRRSDTIRRNCSGSQTTEQARSVQEPTESMESIKQLTEKLDSLRREIEDVDKQLQEEDDEFQTQKASLIARRDEKRSALKEKEDISRELRKEVSALERANTSAQARKTQQEKLLRQKEAERQKLKDDVARWTRETAEFRAATDRIEVERNDAQSASVARIQLLKDKLAEETQLNKVYEESIREKGIQVKALEEERRLLEEDEDAADAQDGTDNVEAEEDRLWLIKLNQLQQRYAHAWQLLNEAERANQEASSRLAFLQQRRMSQPQLFTGLASQELAPRRRNSQRSRPTSMREPLLSAAPGGFVHTTAPPFNSTIPSASPSFQNATPYFNFNNGMALPLSSTGNNNASYSQAEFDSLTGGAPMSPTAGALLPSGLFGDDAGNTDVEDEDDPGPPQPSSLDPSPHLRNVLPGLGALGTLDRVQSPSSPVSIQSRSPSVFASPRDSAGQLGNYPTNENIVDSDRRSIRSTSSSLVNNPPSSRFGNLFSINRQRGKTFSDQGPPLGSLKASQSQSLPRQDPSQDPIGSQRRRGSASGAAWYEAFLRTKTQPVESSSNPRHVVTRRRPFNMFGSKGDPWLTAALGLDRPSSPRQGSTKSGEGTVLPRPSTESQTRFGWAVDGFGARSSPLGVDWSVNSGPSWSRMPSRRPSIQHGSTVSLVHEDLLLDNTPDYPSTTMSPTQAPIGTRPQSSASHMPAPGLHIPPTPPKQLNPAAPNFKSFLPTQRKSDEDKAEKAKKAAERAAEKETKKAEKKEEKKAAKAEKAEKAARKEKEKLIMSDSGAYDSGKDTASDPRRSRDDRSVSTVDVSDASPRESLDRTLSQTASETQGPASSVGKQSFIKNLSRKASTSQFLPFGKTKSNLFSKKANEAVTPDDTDEGGGVLYRGEKSAGNSPSIGTPKDKSSALSWSSIKRIGKKGDKTPSLHESIASETTGDEDEDPSESARNT</sequence>
<feature type="region of interest" description="Disordered" evidence="2">
    <location>
        <begin position="878"/>
        <end position="1159"/>
    </location>
</feature>
<feature type="region of interest" description="Disordered" evidence="2">
    <location>
        <begin position="165"/>
        <end position="185"/>
    </location>
</feature>
<keyword evidence="1" id="KW-0175">Coiled coil</keyword>
<proteinExistence type="predicted"/>
<feature type="compositionally biased region" description="Polar residues" evidence="2">
    <location>
        <begin position="721"/>
        <end position="738"/>
    </location>
</feature>
<dbReference type="Proteomes" id="UP000799444">
    <property type="component" value="Unassembled WGS sequence"/>
</dbReference>
<keyword evidence="3" id="KW-1133">Transmembrane helix</keyword>
<protein>
    <recommendedName>
        <fullName evidence="4">Fibronectin type-III domain-containing protein</fullName>
    </recommendedName>
</protein>
<feature type="compositionally biased region" description="Polar residues" evidence="2">
    <location>
        <begin position="802"/>
        <end position="811"/>
    </location>
</feature>